<dbReference type="GO" id="GO:0045259">
    <property type="term" value="C:proton-transporting ATP synthase complex"/>
    <property type="evidence" value="ECO:0007669"/>
    <property type="project" value="UniProtKB-KW"/>
</dbReference>
<protein>
    <recommendedName>
        <fullName evidence="15">ATP synthase YMF19-like N-terminal domain-containing protein</fullName>
    </recommendedName>
</protein>
<evidence type="ECO:0000256" key="13">
    <source>
        <dbReference type="SAM" id="Phobius"/>
    </source>
</evidence>
<keyword evidence="9" id="KW-0406">Ion transport</keyword>
<evidence type="ECO:0000256" key="7">
    <source>
        <dbReference type="ARBA" id="ARBA00022781"/>
    </source>
</evidence>
<dbReference type="AlphaFoldDB" id="A0A382TGQ2"/>
<keyword evidence="12" id="KW-0175">Coiled coil</keyword>
<dbReference type="EMBL" id="UINC01136291">
    <property type="protein sequence ID" value="SVD20975.1"/>
    <property type="molecule type" value="Genomic_DNA"/>
</dbReference>
<accession>A0A382TGQ2</accession>
<dbReference type="InterPro" id="IPR002146">
    <property type="entry name" value="ATP_synth_b/b'su_bac/chlpt"/>
</dbReference>
<feature type="coiled-coil region" evidence="12">
    <location>
        <begin position="30"/>
        <end position="71"/>
    </location>
</feature>
<dbReference type="InterPro" id="IPR050059">
    <property type="entry name" value="ATP_synthase_B_chain"/>
</dbReference>
<keyword evidence="7" id="KW-0375">Hydrogen ion transport</keyword>
<proteinExistence type="inferred from homology"/>
<dbReference type="GO" id="GO:0046961">
    <property type="term" value="F:proton-transporting ATPase activity, rotational mechanism"/>
    <property type="evidence" value="ECO:0007669"/>
    <property type="project" value="TreeGrafter"/>
</dbReference>
<comment type="function">
    <text evidence="11">F(1)F(0) ATP synthase produces ATP from ADP in the presence of a proton or sodium gradient. F-type ATPases consist of two structural domains, F(1) containing the extramembraneous catalytic core and F(0) containing the membrane proton channel, linked together by a central stalk and a peripheral stalk. During catalysis, ATP synthesis in the catalytic domain of F(1) is coupled via a rotary mechanism of the central stalk subunits to proton translocation.</text>
</comment>
<gene>
    <name evidence="14" type="ORF">METZ01_LOCUS373829</name>
</gene>
<evidence type="ECO:0008006" key="15">
    <source>
        <dbReference type="Google" id="ProtNLM"/>
    </source>
</evidence>
<evidence type="ECO:0000256" key="1">
    <source>
        <dbReference type="ARBA" id="ARBA00004167"/>
    </source>
</evidence>
<comment type="similarity">
    <text evidence="3">Belongs to the ATPase B chain family.</text>
</comment>
<name>A0A382TGQ2_9ZZZZ</name>
<comment type="subcellular location">
    <subcellularLocation>
        <location evidence="2">Endomembrane system</location>
    </subcellularLocation>
    <subcellularLocation>
        <location evidence="1">Membrane</location>
        <topology evidence="1">Single-pass membrane protein</topology>
    </subcellularLocation>
</comment>
<evidence type="ECO:0000256" key="2">
    <source>
        <dbReference type="ARBA" id="ARBA00004308"/>
    </source>
</evidence>
<evidence type="ECO:0000256" key="4">
    <source>
        <dbReference type="ARBA" id="ARBA00022448"/>
    </source>
</evidence>
<dbReference type="Pfam" id="PF00430">
    <property type="entry name" value="ATP-synt_B"/>
    <property type="match status" value="1"/>
</dbReference>
<evidence type="ECO:0000256" key="11">
    <source>
        <dbReference type="ARBA" id="ARBA00025198"/>
    </source>
</evidence>
<keyword evidence="8 13" id="KW-1133">Transmembrane helix</keyword>
<evidence type="ECO:0000256" key="3">
    <source>
        <dbReference type="ARBA" id="ARBA00005513"/>
    </source>
</evidence>
<reference evidence="14" key="1">
    <citation type="submission" date="2018-05" db="EMBL/GenBank/DDBJ databases">
        <authorList>
            <person name="Lanie J.A."/>
            <person name="Ng W.-L."/>
            <person name="Kazmierczak K.M."/>
            <person name="Andrzejewski T.M."/>
            <person name="Davidsen T.M."/>
            <person name="Wayne K.J."/>
            <person name="Tettelin H."/>
            <person name="Glass J.I."/>
            <person name="Rusch D."/>
            <person name="Podicherti R."/>
            <person name="Tsui H.-C.T."/>
            <person name="Winkler M.E."/>
        </authorList>
    </citation>
    <scope>NUCLEOTIDE SEQUENCE</scope>
</reference>
<keyword evidence="6 13" id="KW-0812">Transmembrane</keyword>
<evidence type="ECO:0000256" key="10">
    <source>
        <dbReference type="ARBA" id="ARBA00023136"/>
    </source>
</evidence>
<dbReference type="CDD" id="cd06503">
    <property type="entry name" value="ATP-synt_Fo_b"/>
    <property type="match status" value="1"/>
</dbReference>
<keyword evidence="4" id="KW-0813">Transport</keyword>
<dbReference type="GO" id="GO:0015986">
    <property type="term" value="P:proton motive force-driven ATP synthesis"/>
    <property type="evidence" value="ECO:0007669"/>
    <property type="project" value="InterPro"/>
</dbReference>
<dbReference type="HAMAP" id="MF_01398">
    <property type="entry name" value="ATP_synth_b_bprime"/>
    <property type="match status" value="1"/>
</dbReference>
<keyword evidence="10 13" id="KW-0472">Membrane</keyword>
<evidence type="ECO:0000256" key="8">
    <source>
        <dbReference type="ARBA" id="ARBA00022989"/>
    </source>
</evidence>
<evidence type="ECO:0000256" key="9">
    <source>
        <dbReference type="ARBA" id="ARBA00023065"/>
    </source>
</evidence>
<keyword evidence="5" id="KW-0138">CF(0)</keyword>
<dbReference type="PANTHER" id="PTHR33445:SF1">
    <property type="entry name" value="ATP SYNTHASE SUBUNIT B"/>
    <property type="match status" value="1"/>
</dbReference>
<evidence type="ECO:0000313" key="14">
    <source>
        <dbReference type="EMBL" id="SVD20975.1"/>
    </source>
</evidence>
<organism evidence="14">
    <name type="scientific">marine metagenome</name>
    <dbReference type="NCBI Taxonomy" id="408172"/>
    <lineage>
        <taxon>unclassified sequences</taxon>
        <taxon>metagenomes</taxon>
        <taxon>ecological metagenomes</taxon>
    </lineage>
</organism>
<dbReference type="PANTHER" id="PTHR33445">
    <property type="entry name" value="ATP SYNTHASE SUBUNIT B', CHLOROPLASTIC"/>
    <property type="match status" value="1"/>
</dbReference>
<feature type="transmembrane region" description="Helical" evidence="13">
    <location>
        <begin position="6"/>
        <end position="23"/>
    </location>
</feature>
<evidence type="ECO:0000256" key="6">
    <source>
        <dbReference type="ARBA" id="ARBA00022692"/>
    </source>
</evidence>
<evidence type="ECO:0000256" key="12">
    <source>
        <dbReference type="SAM" id="Coils"/>
    </source>
</evidence>
<sequence length="165" mass="19310">MNIDATFWVAISFFIFIGVLIYLKVPQKINNLLSDKIDRIKNELKEAEKLKDEAKNLLSDYENKIDKSKKESQEIINYAKKESEKTTVEKIKKFHQILEEREKSSKQKISQMKENALRDIKNKSVKISIATIENIFRNSMGKDKLEQLFNKSLEQVKISLKKTKA</sequence>
<evidence type="ECO:0000256" key="5">
    <source>
        <dbReference type="ARBA" id="ARBA00022547"/>
    </source>
</evidence>
<dbReference type="GO" id="GO:0012505">
    <property type="term" value="C:endomembrane system"/>
    <property type="evidence" value="ECO:0007669"/>
    <property type="project" value="UniProtKB-SubCell"/>
</dbReference>